<proteinExistence type="predicted"/>
<sequence>MFGIRDGEPKLLACGLRRRAGVRDLLSPLQKSKWTGGSKKYIRISVFTILTTLSFSEKVRPTPRSPETRITLTKSPPSILLLLVKNRYIVPPLLLRNKNRELFLSLSLSTLNDHVTVSIILFVRWWGILYSEDSYNKWTARKFYQPAVFEELHTLLPQTKCI</sequence>
<evidence type="ECO:0000313" key="2">
    <source>
        <dbReference type="Proteomes" id="UP001055811"/>
    </source>
</evidence>
<reference evidence="1 2" key="2">
    <citation type="journal article" date="2022" name="Mol. Ecol. Resour.">
        <title>The genomes of chicory, endive, great burdock and yacon provide insights into Asteraceae paleo-polyploidization history and plant inulin production.</title>
        <authorList>
            <person name="Fan W."/>
            <person name="Wang S."/>
            <person name="Wang H."/>
            <person name="Wang A."/>
            <person name="Jiang F."/>
            <person name="Liu H."/>
            <person name="Zhao H."/>
            <person name="Xu D."/>
            <person name="Zhang Y."/>
        </authorList>
    </citation>
    <scope>NUCLEOTIDE SEQUENCE [LARGE SCALE GENOMIC DNA]</scope>
    <source>
        <strain evidence="2">cv. Punajuju</strain>
        <tissue evidence="1">Leaves</tissue>
    </source>
</reference>
<keyword evidence="2" id="KW-1185">Reference proteome</keyword>
<gene>
    <name evidence="1" type="ORF">L2E82_40078</name>
</gene>
<organism evidence="1 2">
    <name type="scientific">Cichorium intybus</name>
    <name type="common">Chicory</name>
    <dbReference type="NCBI Taxonomy" id="13427"/>
    <lineage>
        <taxon>Eukaryota</taxon>
        <taxon>Viridiplantae</taxon>
        <taxon>Streptophyta</taxon>
        <taxon>Embryophyta</taxon>
        <taxon>Tracheophyta</taxon>
        <taxon>Spermatophyta</taxon>
        <taxon>Magnoliopsida</taxon>
        <taxon>eudicotyledons</taxon>
        <taxon>Gunneridae</taxon>
        <taxon>Pentapetalae</taxon>
        <taxon>asterids</taxon>
        <taxon>campanulids</taxon>
        <taxon>Asterales</taxon>
        <taxon>Asteraceae</taxon>
        <taxon>Cichorioideae</taxon>
        <taxon>Cichorieae</taxon>
        <taxon>Cichoriinae</taxon>
        <taxon>Cichorium</taxon>
    </lineage>
</organism>
<protein>
    <submittedName>
        <fullName evidence="1">Uncharacterized protein</fullName>
    </submittedName>
</protein>
<dbReference type="Proteomes" id="UP001055811">
    <property type="component" value="Linkage Group LG07"/>
</dbReference>
<reference evidence="2" key="1">
    <citation type="journal article" date="2022" name="Mol. Ecol. Resour.">
        <title>The genomes of chicory, endive, great burdock and yacon provide insights into Asteraceae palaeo-polyploidization history and plant inulin production.</title>
        <authorList>
            <person name="Fan W."/>
            <person name="Wang S."/>
            <person name="Wang H."/>
            <person name="Wang A."/>
            <person name="Jiang F."/>
            <person name="Liu H."/>
            <person name="Zhao H."/>
            <person name="Xu D."/>
            <person name="Zhang Y."/>
        </authorList>
    </citation>
    <scope>NUCLEOTIDE SEQUENCE [LARGE SCALE GENOMIC DNA]</scope>
    <source>
        <strain evidence="2">cv. Punajuju</strain>
    </source>
</reference>
<comment type="caution">
    <text evidence="1">The sequence shown here is derived from an EMBL/GenBank/DDBJ whole genome shotgun (WGS) entry which is preliminary data.</text>
</comment>
<evidence type="ECO:0000313" key="1">
    <source>
        <dbReference type="EMBL" id="KAI3710300.1"/>
    </source>
</evidence>
<name>A0ACB9AK20_CICIN</name>
<dbReference type="EMBL" id="CM042015">
    <property type="protein sequence ID" value="KAI3710300.1"/>
    <property type="molecule type" value="Genomic_DNA"/>
</dbReference>
<accession>A0ACB9AK20</accession>